<dbReference type="OrthoDB" id="7592829at2"/>
<accession>A0A1R4G1H7</accession>
<protein>
    <submittedName>
        <fullName evidence="2">Uncharacterized protein</fullName>
    </submittedName>
</protein>
<sequence>MPRLASLLLAAAIAAPTTASASDDGLRLHPIPGLFGPEDSACGASGQVRNLISPALCDKLAPIERRQYWGQRFDALIADRFGPEQVARDLSAPPPSGMTRETLMSRTLVASLHVSRADLWTVPRPSVVEAHMPITVTLLMTNVLTGEVMFAHSVSTNVQGLMDRNRFQSEAAAQFDDHFDAALVRLVDEARARFQPSAVTTQVRSRSGDLYVVDAGLQKGLRLGDQIGADARVVFADAHYAVVKPALDTLSVGQSLSRFVAQPLDALSRPSLLVVVAETPSDVPSGYAAVIMEEALSAAGGFSLVQINPAASALRAPLLTAAGVESRPPALPDYFLRATVAPLEPVQAVTNVRGVERRVQDARVFLEVIDQGGRVVFAVEGKDQQVDEIANGMAPSTAQRRDVAVRNAMLRAAQALKAGFTPARVRLAVASADDGEVSITDPTGALGMGQNAHVVRSIGRVSGVQGDVWVPVASLEVTGFGEGAATARQSGVEIARVRRGDQVAHDTVGSLSASRFRYAPCAPAVAFRGMEQPLFRALSFNRFAAGFPGAVQASGFADEAAPLGLASIAPDYREVKALTARPADLCFEAVHNLAHTGQKPSGRSFVQNTYDLTVGYVLKRNDQRVSAQGLQQTLTATAVPADADAAHQNQSIQIDLADFASDLALRAAKALNPTP</sequence>
<evidence type="ECO:0000313" key="3">
    <source>
        <dbReference type="Proteomes" id="UP000195766"/>
    </source>
</evidence>
<evidence type="ECO:0000256" key="1">
    <source>
        <dbReference type="SAM" id="SignalP"/>
    </source>
</evidence>
<dbReference type="Proteomes" id="UP000195766">
    <property type="component" value="Unassembled WGS sequence"/>
</dbReference>
<dbReference type="AlphaFoldDB" id="A0A1R4G1H7"/>
<dbReference type="RefSeq" id="WP_087140583.1">
    <property type="nucleotide sequence ID" value="NZ_FUIE01000045.1"/>
</dbReference>
<name>A0A1R4G1H7_BREDI</name>
<proteinExistence type="predicted"/>
<dbReference type="EMBL" id="FUIE01000045">
    <property type="protein sequence ID" value="SJM62026.1"/>
    <property type="molecule type" value="Genomic_DNA"/>
</dbReference>
<feature type="signal peptide" evidence="1">
    <location>
        <begin position="1"/>
        <end position="21"/>
    </location>
</feature>
<reference evidence="2 3" key="1">
    <citation type="submission" date="2017-02" db="EMBL/GenBank/DDBJ databases">
        <authorList>
            <person name="Peterson S.W."/>
        </authorList>
    </citation>
    <scope>NUCLEOTIDE SEQUENCE [LARGE SCALE GENOMIC DNA]</scope>
    <source>
        <strain evidence="2 3">3F5N</strain>
    </source>
</reference>
<gene>
    <name evidence="2" type="ORF">FM111_08665</name>
</gene>
<keyword evidence="1" id="KW-0732">Signal</keyword>
<evidence type="ECO:0000313" key="2">
    <source>
        <dbReference type="EMBL" id="SJM62026.1"/>
    </source>
</evidence>
<organism evidence="2 3">
    <name type="scientific">Brevundimonas diminuta 3F5N</name>
    <dbReference type="NCBI Taxonomy" id="1255603"/>
    <lineage>
        <taxon>Bacteria</taxon>
        <taxon>Pseudomonadati</taxon>
        <taxon>Pseudomonadota</taxon>
        <taxon>Alphaproteobacteria</taxon>
        <taxon>Caulobacterales</taxon>
        <taxon>Caulobacteraceae</taxon>
        <taxon>Brevundimonas</taxon>
    </lineage>
</organism>
<feature type="chain" id="PRO_5012661448" evidence="1">
    <location>
        <begin position="22"/>
        <end position="675"/>
    </location>
</feature>